<dbReference type="InterPro" id="IPR009100">
    <property type="entry name" value="AcylCoA_DH/oxidase_NM_dom_sf"/>
</dbReference>
<dbReference type="Pfam" id="PF00441">
    <property type="entry name" value="Acyl-CoA_dh_1"/>
    <property type="match status" value="1"/>
</dbReference>
<dbReference type="EC" id="1.3.99.-" evidence="10"/>
<feature type="domain" description="Acyl-CoA oxidase/dehydrogenase middle" evidence="8">
    <location>
        <begin position="121"/>
        <end position="211"/>
    </location>
</feature>
<evidence type="ECO:0000259" key="7">
    <source>
        <dbReference type="Pfam" id="PF00441"/>
    </source>
</evidence>
<keyword evidence="3 6" id="KW-0285">Flavoprotein</keyword>
<evidence type="ECO:0000256" key="1">
    <source>
        <dbReference type="ARBA" id="ARBA00001974"/>
    </source>
</evidence>
<dbReference type="GO" id="GO:0050660">
    <property type="term" value="F:flavin adenine dinucleotide binding"/>
    <property type="evidence" value="ECO:0007669"/>
    <property type="project" value="InterPro"/>
</dbReference>
<evidence type="ECO:0000259" key="8">
    <source>
        <dbReference type="Pfam" id="PF02770"/>
    </source>
</evidence>
<comment type="cofactor">
    <cofactor evidence="1 6">
        <name>FAD</name>
        <dbReference type="ChEBI" id="CHEBI:57692"/>
    </cofactor>
</comment>
<dbReference type="InterPro" id="IPR009075">
    <property type="entry name" value="AcylCo_DH/oxidase_C"/>
</dbReference>
<dbReference type="Pfam" id="PF02771">
    <property type="entry name" value="Acyl-CoA_dh_N"/>
    <property type="match status" value="1"/>
</dbReference>
<dbReference type="Pfam" id="PF02770">
    <property type="entry name" value="Acyl-CoA_dh_M"/>
    <property type="match status" value="1"/>
</dbReference>
<feature type="domain" description="Acyl-CoA dehydrogenase/oxidase N-terminal" evidence="9">
    <location>
        <begin position="6"/>
        <end position="106"/>
    </location>
</feature>
<dbReference type="STRING" id="1396826.PHA8399_02214"/>
<dbReference type="InterPro" id="IPR013786">
    <property type="entry name" value="AcylCoA_DH/ox_N"/>
</dbReference>
<dbReference type="InterPro" id="IPR006091">
    <property type="entry name" value="Acyl-CoA_Oxase/DH_mid-dom"/>
</dbReference>
<dbReference type="CDD" id="cd00567">
    <property type="entry name" value="ACAD"/>
    <property type="match status" value="1"/>
</dbReference>
<dbReference type="Gene3D" id="1.20.140.10">
    <property type="entry name" value="Butyryl-CoA Dehydrogenase, subunit A, domain 3"/>
    <property type="match status" value="1"/>
</dbReference>
<protein>
    <submittedName>
        <fullName evidence="10">Acyl-CoA dehydrogenase</fullName>
        <ecNumber evidence="10">1.3.99.-</ecNumber>
    </submittedName>
</protein>
<keyword evidence="4 6" id="KW-0274">FAD</keyword>
<evidence type="ECO:0000256" key="2">
    <source>
        <dbReference type="ARBA" id="ARBA00009347"/>
    </source>
</evidence>
<dbReference type="SUPFAM" id="SSF56645">
    <property type="entry name" value="Acyl-CoA dehydrogenase NM domain-like"/>
    <property type="match status" value="1"/>
</dbReference>
<dbReference type="EMBL" id="CYSR01000022">
    <property type="protein sequence ID" value="CUI00088.1"/>
    <property type="molecule type" value="Genomic_DNA"/>
</dbReference>
<name>A0A0P1HAE9_9RHOB</name>
<dbReference type="RefSeq" id="WP_058286198.1">
    <property type="nucleotide sequence ID" value="NZ_CYSR01000022.1"/>
</dbReference>
<evidence type="ECO:0000256" key="3">
    <source>
        <dbReference type="ARBA" id="ARBA00022630"/>
    </source>
</evidence>
<evidence type="ECO:0000256" key="6">
    <source>
        <dbReference type="RuleBase" id="RU362125"/>
    </source>
</evidence>
<sequence length="376" mass="39562">MEFNLTEERMMLRDTLQRFLADKYSHENRRAMIAAGEPYDAGIYAGLAELGVLGAMFSEGQGGFGGQGFDLMVVFEELGRAGVIEPVLPAVLAGGLIAALGSEQQRGLVEEIIAGTHVAALAQGEAGSRYDLNHVETTAAAEGDAIVLNGIKTHVLYGAEAQTLVVSAREAGAATDAAGISLFLVPVNAPGVTVSGHRNMDGIPSATVALDGVRLAASSRLGAAGEGLEALEAAVARGLTAICSEALGAMEAAKELTIGYLKERKQFGVPIGKFQALQHRMADMLIEVEQARSAVINLAGNLDQPRGRREIHACAAKNLIGRAGALVAEECIQMHGGIGMTDEYALSHFARRLTMIDHLFGDTDYHLERFIALKAG</sequence>
<dbReference type="InterPro" id="IPR046373">
    <property type="entry name" value="Acyl-CoA_Oxase/DH_mid-dom_sf"/>
</dbReference>
<evidence type="ECO:0000256" key="5">
    <source>
        <dbReference type="ARBA" id="ARBA00023002"/>
    </source>
</evidence>
<organism evidence="10 11">
    <name type="scientific">Leisingera aquaemixtae</name>
    <dbReference type="NCBI Taxonomy" id="1396826"/>
    <lineage>
        <taxon>Bacteria</taxon>
        <taxon>Pseudomonadati</taxon>
        <taxon>Pseudomonadota</taxon>
        <taxon>Alphaproteobacteria</taxon>
        <taxon>Rhodobacterales</taxon>
        <taxon>Roseobacteraceae</taxon>
        <taxon>Leisingera</taxon>
    </lineage>
</organism>
<gene>
    <name evidence="10" type="primary">acdA_2</name>
    <name evidence="10" type="ORF">PHA8399_02214</name>
</gene>
<dbReference type="PANTHER" id="PTHR43884">
    <property type="entry name" value="ACYL-COA DEHYDROGENASE"/>
    <property type="match status" value="1"/>
</dbReference>
<dbReference type="Gene3D" id="1.10.540.10">
    <property type="entry name" value="Acyl-CoA dehydrogenase/oxidase, N-terminal domain"/>
    <property type="match status" value="1"/>
</dbReference>
<accession>A0A0P1HAE9</accession>
<evidence type="ECO:0000259" key="9">
    <source>
        <dbReference type="Pfam" id="PF02771"/>
    </source>
</evidence>
<dbReference type="Proteomes" id="UP000051326">
    <property type="component" value="Unassembled WGS sequence"/>
</dbReference>
<proteinExistence type="inferred from homology"/>
<dbReference type="Gene3D" id="2.40.110.10">
    <property type="entry name" value="Butyryl-CoA Dehydrogenase, subunit A, domain 2"/>
    <property type="match status" value="1"/>
</dbReference>
<reference evidence="10 11" key="1">
    <citation type="submission" date="2015-09" db="EMBL/GenBank/DDBJ databases">
        <authorList>
            <consortium name="Swine Surveillance"/>
        </authorList>
    </citation>
    <scope>NUCLEOTIDE SEQUENCE [LARGE SCALE GENOMIC DNA]</scope>
    <source>
        <strain evidence="10 11">CECT 8399</strain>
    </source>
</reference>
<feature type="domain" description="Acyl-CoA dehydrogenase/oxidase C-terminal" evidence="7">
    <location>
        <begin position="225"/>
        <end position="368"/>
    </location>
</feature>
<dbReference type="PANTHER" id="PTHR43884:SF20">
    <property type="entry name" value="ACYL-COA DEHYDROGENASE FADE28"/>
    <property type="match status" value="1"/>
</dbReference>
<dbReference type="AlphaFoldDB" id="A0A0P1HAE9"/>
<comment type="similarity">
    <text evidence="2 6">Belongs to the acyl-CoA dehydrogenase family.</text>
</comment>
<keyword evidence="5 6" id="KW-0560">Oxidoreductase</keyword>
<dbReference type="SUPFAM" id="SSF47203">
    <property type="entry name" value="Acyl-CoA dehydrogenase C-terminal domain-like"/>
    <property type="match status" value="1"/>
</dbReference>
<dbReference type="InterPro" id="IPR037069">
    <property type="entry name" value="AcylCoA_DH/ox_N_sf"/>
</dbReference>
<evidence type="ECO:0000256" key="4">
    <source>
        <dbReference type="ARBA" id="ARBA00022827"/>
    </source>
</evidence>
<evidence type="ECO:0000313" key="11">
    <source>
        <dbReference type="Proteomes" id="UP000051326"/>
    </source>
</evidence>
<dbReference type="InterPro" id="IPR036250">
    <property type="entry name" value="AcylCo_DH-like_C"/>
</dbReference>
<evidence type="ECO:0000313" key="10">
    <source>
        <dbReference type="EMBL" id="CUI00088.1"/>
    </source>
</evidence>
<dbReference type="GO" id="GO:0003995">
    <property type="term" value="F:acyl-CoA dehydrogenase activity"/>
    <property type="evidence" value="ECO:0007669"/>
    <property type="project" value="TreeGrafter"/>
</dbReference>